<evidence type="ECO:0000256" key="2">
    <source>
        <dbReference type="ARBA" id="ARBA00022475"/>
    </source>
</evidence>
<dbReference type="Pfam" id="PF09335">
    <property type="entry name" value="VTT_dom"/>
    <property type="match status" value="1"/>
</dbReference>
<dbReference type="AlphaFoldDB" id="A0A3D9L041"/>
<keyword evidence="2 6" id="KW-1003">Cell membrane</keyword>
<dbReference type="InterPro" id="IPR015414">
    <property type="entry name" value="TMEM64"/>
</dbReference>
<name>A0A3D9L041_MARFU</name>
<proteinExistence type="inferred from homology"/>
<evidence type="ECO:0000256" key="3">
    <source>
        <dbReference type="ARBA" id="ARBA00022692"/>
    </source>
</evidence>
<accession>A0A3D9L041</accession>
<organism evidence="8 9">
    <name type="scientific">Marinoscillum furvescens DSM 4134</name>
    <dbReference type="NCBI Taxonomy" id="1122208"/>
    <lineage>
        <taxon>Bacteria</taxon>
        <taxon>Pseudomonadati</taxon>
        <taxon>Bacteroidota</taxon>
        <taxon>Cytophagia</taxon>
        <taxon>Cytophagales</taxon>
        <taxon>Reichenbachiellaceae</taxon>
        <taxon>Marinoscillum</taxon>
    </lineage>
</organism>
<feature type="transmembrane region" description="Helical" evidence="6">
    <location>
        <begin position="168"/>
        <end position="191"/>
    </location>
</feature>
<evidence type="ECO:0000256" key="5">
    <source>
        <dbReference type="ARBA" id="ARBA00023136"/>
    </source>
</evidence>
<comment type="subcellular location">
    <subcellularLocation>
        <location evidence="1 6">Cell membrane</location>
        <topology evidence="1 6">Multi-pass membrane protein</topology>
    </subcellularLocation>
</comment>
<evidence type="ECO:0000313" key="8">
    <source>
        <dbReference type="EMBL" id="RED93021.1"/>
    </source>
</evidence>
<keyword evidence="3 6" id="KW-0812">Transmembrane</keyword>
<dbReference type="EMBL" id="QREG01000027">
    <property type="protein sequence ID" value="RED93021.1"/>
    <property type="molecule type" value="Genomic_DNA"/>
</dbReference>
<dbReference type="PANTHER" id="PTHR12677">
    <property type="entry name" value="GOLGI APPARATUS MEMBRANE PROTEIN TVP38-RELATED"/>
    <property type="match status" value="1"/>
</dbReference>
<gene>
    <name evidence="8" type="ORF">C7460_12745</name>
</gene>
<feature type="transmembrane region" description="Helical" evidence="6">
    <location>
        <begin position="124"/>
        <end position="144"/>
    </location>
</feature>
<keyword evidence="5 6" id="KW-0472">Membrane</keyword>
<comment type="caution">
    <text evidence="8">The sequence shown here is derived from an EMBL/GenBank/DDBJ whole genome shotgun (WGS) entry which is preliminary data.</text>
</comment>
<protein>
    <recommendedName>
        <fullName evidence="6">TVP38/TMEM64 family membrane protein</fullName>
    </recommendedName>
</protein>
<keyword evidence="9" id="KW-1185">Reference proteome</keyword>
<dbReference type="PANTHER" id="PTHR12677:SF59">
    <property type="entry name" value="GOLGI APPARATUS MEMBRANE PROTEIN TVP38-RELATED"/>
    <property type="match status" value="1"/>
</dbReference>
<feature type="transmembrane region" description="Helical" evidence="6">
    <location>
        <begin position="85"/>
        <end position="112"/>
    </location>
</feature>
<feature type="transmembrane region" description="Helical" evidence="6">
    <location>
        <begin position="34"/>
        <end position="53"/>
    </location>
</feature>
<sequence>MRNFPRFVLPGLQPNQKLEAWLRNYMKTPHLSKLIPTLVTAILLTIVGGLYIWNEDFRAFANEGWQVLTSNNEQLVNEWVSDLSFWGPVIIIAGFIIQMFAFVIPSWLLIVVSILTYGPWKGSALALCGVLVASSLAYAIGSWLSEYTLQKLLGQITEKKMKAYLERYGFWLIAIFRLAPFLSNDTISFAAGLSSMRFWRFISATALGITPLIGFVAYLGESTERLKTGFLWVSVISLVGFGLYIWWDQNNRRSD</sequence>
<keyword evidence="4 6" id="KW-1133">Transmembrane helix</keyword>
<evidence type="ECO:0000256" key="6">
    <source>
        <dbReference type="RuleBase" id="RU366058"/>
    </source>
</evidence>
<comment type="similarity">
    <text evidence="6">Belongs to the TVP38/TMEM64 family.</text>
</comment>
<evidence type="ECO:0000259" key="7">
    <source>
        <dbReference type="Pfam" id="PF09335"/>
    </source>
</evidence>
<evidence type="ECO:0000256" key="4">
    <source>
        <dbReference type="ARBA" id="ARBA00022989"/>
    </source>
</evidence>
<dbReference type="GO" id="GO:0005886">
    <property type="term" value="C:plasma membrane"/>
    <property type="evidence" value="ECO:0007669"/>
    <property type="project" value="UniProtKB-SubCell"/>
</dbReference>
<dbReference type="Proteomes" id="UP000256779">
    <property type="component" value="Unassembled WGS sequence"/>
</dbReference>
<reference evidence="8 9" key="1">
    <citation type="submission" date="2018-07" db="EMBL/GenBank/DDBJ databases">
        <title>Genomic Encyclopedia of Type Strains, Phase IV (KMG-IV): sequencing the most valuable type-strain genomes for metagenomic binning, comparative biology and taxonomic classification.</title>
        <authorList>
            <person name="Goeker M."/>
        </authorList>
    </citation>
    <scope>NUCLEOTIDE SEQUENCE [LARGE SCALE GENOMIC DNA]</scope>
    <source>
        <strain evidence="8 9">DSM 4134</strain>
    </source>
</reference>
<dbReference type="InterPro" id="IPR032816">
    <property type="entry name" value="VTT_dom"/>
</dbReference>
<feature type="transmembrane region" description="Helical" evidence="6">
    <location>
        <begin position="198"/>
        <end position="218"/>
    </location>
</feature>
<feature type="transmembrane region" description="Helical" evidence="6">
    <location>
        <begin position="230"/>
        <end position="247"/>
    </location>
</feature>
<evidence type="ECO:0000313" key="9">
    <source>
        <dbReference type="Proteomes" id="UP000256779"/>
    </source>
</evidence>
<feature type="domain" description="VTT" evidence="7">
    <location>
        <begin position="104"/>
        <end position="221"/>
    </location>
</feature>
<evidence type="ECO:0000256" key="1">
    <source>
        <dbReference type="ARBA" id="ARBA00004651"/>
    </source>
</evidence>